<dbReference type="WBParaSite" id="BTMF_0000593701-mRNA-1">
    <property type="protein sequence ID" value="BTMF_0000593701-mRNA-1"/>
    <property type="gene ID" value="BTMF_0000593701"/>
</dbReference>
<keyword evidence="1" id="KW-0472">Membrane</keyword>
<proteinExistence type="predicted"/>
<organism evidence="2">
    <name type="scientific">Brugia timori</name>
    <dbReference type="NCBI Taxonomy" id="42155"/>
    <lineage>
        <taxon>Eukaryota</taxon>
        <taxon>Metazoa</taxon>
        <taxon>Ecdysozoa</taxon>
        <taxon>Nematoda</taxon>
        <taxon>Chromadorea</taxon>
        <taxon>Rhabditida</taxon>
        <taxon>Spirurina</taxon>
        <taxon>Spiruromorpha</taxon>
        <taxon>Filarioidea</taxon>
        <taxon>Onchocercidae</taxon>
        <taxon>Brugia</taxon>
    </lineage>
</organism>
<protein>
    <submittedName>
        <fullName evidence="2">G_PROTEIN_RECEP_F1_2 domain-containing protein</fullName>
    </submittedName>
</protein>
<feature type="transmembrane region" description="Helical" evidence="1">
    <location>
        <begin position="6"/>
        <end position="25"/>
    </location>
</feature>
<keyword evidence="1" id="KW-1133">Transmembrane helix</keyword>
<accession>A0A0R3QHR9</accession>
<dbReference type="AlphaFoldDB" id="A0A0R3QHR9"/>
<evidence type="ECO:0000313" key="2">
    <source>
        <dbReference type="WBParaSite" id="BTMF_0000593701-mRNA-1"/>
    </source>
</evidence>
<reference evidence="2" key="1">
    <citation type="submission" date="2017-02" db="UniProtKB">
        <authorList>
            <consortium name="WormBaseParasite"/>
        </authorList>
    </citation>
    <scope>IDENTIFICATION</scope>
</reference>
<sequence length="39" mass="4476">LISFRVSIVIFVHIVFPIAAHIFLFKHSEHFGKTGKHVC</sequence>
<name>A0A0R3QHR9_9BILA</name>
<evidence type="ECO:0000256" key="1">
    <source>
        <dbReference type="SAM" id="Phobius"/>
    </source>
</evidence>
<keyword evidence="1" id="KW-0812">Transmembrane</keyword>